<dbReference type="InterPro" id="IPR003609">
    <property type="entry name" value="Pan_app"/>
</dbReference>
<dbReference type="SMART" id="SM00108">
    <property type="entry name" value="B_lectin"/>
    <property type="match status" value="1"/>
</dbReference>
<feature type="signal peptide" evidence="1">
    <location>
        <begin position="1"/>
        <end position="21"/>
    </location>
</feature>
<dbReference type="InterPro" id="IPR035446">
    <property type="entry name" value="SLSG/EP1"/>
</dbReference>
<dbReference type="InterPro" id="IPR036426">
    <property type="entry name" value="Bulb-type_lectin_dom_sf"/>
</dbReference>
<evidence type="ECO:0000256" key="1">
    <source>
        <dbReference type="SAM" id="SignalP"/>
    </source>
</evidence>
<keyword evidence="1" id="KW-0732">Signal</keyword>
<dbReference type="CDD" id="cd01098">
    <property type="entry name" value="PAN_AP_plant"/>
    <property type="match status" value="1"/>
</dbReference>
<dbReference type="Pfam" id="PF08276">
    <property type="entry name" value="PAN_2"/>
    <property type="match status" value="1"/>
</dbReference>
<feature type="domain" description="Bulb-type lectin" evidence="2">
    <location>
        <begin position="34"/>
        <end position="155"/>
    </location>
</feature>
<dbReference type="SUPFAM" id="SSF51110">
    <property type="entry name" value="alpha-D-mannose-specific plant lectins"/>
    <property type="match status" value="1"/>
</dbReference>
<evidence type="ECO:0000313" key="4">
    <source>
        <dbReference type="EMBL" id="JAG97731.1"/>
    </source>
</evidence>
<dbReference type="Gene3D" id="2.90.10.10">
    <property type="entry name" value="Bulb-type lectin domain"/>
    <property type="match status" value="1"/>
</dbReference>
<feature type="chain" id="PRO_5002311786" description="Bulb-type lectin domain-containing protein" evidence="1">
    <location>
        <begin position="22"/>
        <end position="459"/>
    </location>
</feature>
<feature type="domain" description="Apple" evidence="3">
    <location>
        <begin position="375"/>
        <end position="456"/>
    </location>
</feature>
<dbReference type="Pfam" id="PF01453">
    <property type="entry name" value="B_lectin"/>
    <property type="match status" value="1"/>
</dbReference>
<name>A0A0D6R4V4_ARACU</name>
<organism evidence="4">
    <name type="scientific">Araucaria cunninghamii</name>
    <name type="common">Hoop pine</name>
    <name type="synonym">Moreton Bay pine</name>
    <dbReference type="NCBI Taxonomy" id="56994"/>
    <lineage>
        <taxon>Eukaryota</taxon>
        <taxon>Viridiplantae</taxon>
        <taxon>Streptophyta</taxon>
        <taxon>Embryophyta</taxon>
        <taxon>Tracheophyta</taxon>
        <taxon>Spermatophyta</taxon>
        <taxon>Pinopsida</taxon>
        <taxon>Pinidae</taxon>
        <taxon>Conifers II</taxon>
        <taxon>Araucariales</taxon>
        <taxon>Araucariaceae</taxon>
        <taxon>Araucaria</taxon>
    </lineage>
</organism>
<sequence length="459" mass="50115">MDSKAAFLLLLCGLASLSVEAKGPFSSVNSGELGDYIVEYGADYRTVALASQTGNFQLVFFNTTPNAFAVAVRMGNFNRAETMRFVWTANRNDLVGDNATLSFASDGNLVLADADGRLVWSTNTSNKGAVGIELRNDGNLVLYDASNRSVWQSFDHPTDTLLVGQSLGIGGVSKLVSRLSDRDGSEGPYTLVMEAGGLALYFNGVPYWTLSFYASELKDLFSITHTCKRAVATITFLSDPDAENGYRQMLEMRLGNSTAPPERRAAALCNLTSDGISTALYSFTTPRFSTTLSFVRLDSDGNLRMYTYSPQIEYNTWDITYERFKCGGTGIYGCGLPRKCGSFGLCEKSQCVACPQPGGLLGWSDQCSPPVLPNCGTTPASHVDFYEVVGAEHFSSKYAAAIGNVKMEECRRRCLGDCKCAAFFYWEESSKCFLTQSLDTLQQLGNTKHLAFIKTQTKM</sequence>
<evidence type="ECO:0000259" key="2">
    <source>
        <dbReference type="PROSITE" id="PS50927"/>
    </source>
</evidence>
<evidence type="ECO:0000259" key="3">
    <source>
        <dbReference type="PROSITE" id="PS50948"/>
    </source>
</evidence>
<dbReference type="EMBL" id="GCKF01031603">
    <property type="protein sequence ID" value="JAG97731.1"/>
    <property type="molecule type" value="Transcribed_RNA"/>
</dbReference>
<dbReference type="PIRSF" id="PIRSF002686">
    <property type="entry name" value="SLG"/>
    <property type="match status" value="1"/>
</dbReference>
<dbReference type="InterPro" id="IPR001480">
    <property type="entry name" value="Bulb-type_lectin_dom"/>
</dbReference>
<dbReference type="PROSITE" id="PS50948">
    <property type="entry name" value="PAN"/>
    <property type="match status" value="1"/>
</dbReference>
<accession>A0A0D6R4V4</accession>
<dbReference type="PANTHER" id="PTHR32444">
    <property type="entry name" value="BULB-TYPE LECTIN DOMAIN-CONTAINING PROTEIN"/>
    <property type="match status" value="1"/>
</dbReference>
<evidence type="ECO:0008006" key="5">
    <source>
        <dbReference type="Google" id="ProtNLM"/>
    </source>
</evidence>
<dbReference type="SUPFAM" id="SSF57414">
    <property type="entry name" value="Hairpin loop containing domain-like"/>
    <property type="match status" value="1"/>
</dbReference>
<proteinExistence type="predicted"/>
<dbReference type="PANTHER" id="PTHR32444:SF10">
    <property type="entry name" value="CURCULIN-LIKE (MANNOSE-BINDING) LECTIN FAMILY PROTEIN-RELATED"/>
    <property type="match status" value="1"/>
</dbReference>
<protein>
    <recommendedName>
        <fullName evidence="5">Bulb-type lectin domain-containing protein</fullName>
    </recommendedName>
</protein>
<reference evidence="4" key="1">
    <citation type="submission" date="2015-03" db="EMBL/GenBank/DDBJ databases">
        <title>A transcriptome of Araucaria cunninghamii, an australian fine timber species.</title>
        <authorList>
            <person name="Jing Yi C.J.Y."/>
            <person name="Yin San L.Y.S."/>
            <person name="Abdul Karim S.S."/>
            <person name="Wan Azmi N.N."/>
            <person name="Hercus R.R."/>
            <person name="Croft L.L."/>
        </authorList>
    </citation>
    <scope>NUCLEOTIDE SEQUENCE</scope>
    <source>
        <strain evidence="4">MI0301</strain>
        <tissue evidence="4">Leaf</tissue>
    </source>
</reference>
<dbReference type="AlphaFoldDB" id="A0A0D6R4V4"/>
<dbReference type="PROSITE" id="PS50927">
    <property type="entry name" value="BULB_LECTIN"/>
    <property type="match status" value="1"/>
</dbReference>
<dbReference type="CDD" id="cd00028">
    <property type="entry name" value="B_lectin"/>
    <property type="match status" value="1"/>
</dbReference>